<dbReference type="Proteomes" id="UP000019116">
    <property type="component" value="Chromosome Un"/>
</dbReference>
<dbReference type="SUPFAM" id="SSF63829">
    <property type="entry name" value="Calcium-dependent phosphotriesterase"/>
    <property type="match status" value="1"/>
</dbReference>
<evidence type="ECO:0000259" key="1">
    <source>
        <dbReference type="SMART" id="SM00256"/>
    </source>
</evidence>
<protein>
    <recommendedName>
        <fullName evidence="1">F-box domain-containing protein</fullName>
    </recommendedName>
</protein>
<dbReference type="SUPFAM" id="SSF81383">
    <property type="entry name" value="F-box domain"/>
    <property type="match status" value="1"/>
</dbReference>
<dbReference type="InterPro" id="IPR001810">
    <property type="entry name" value="F-box_dom"/>
</dbReference>
<reference evidence="2" key="1">
    <citation type="submission" date="2018-08" db="EMBL/GenBank/DDBJ databases">
        <authorList>
            <person name="Rossello M."/>
        </authorList>
    </citation>
    <scope>NUCLEOTIDE SEQUENCE [LARGE SCALE GENOMIC DNA]</scope>
    <source>
        <strain evidence="2">cv. Chinese Spring</strain>
    </source>
</reference>
<dbReference type="InterPro" id="IPR017451">
    <property type="entry name" value="F-box-assoc_interact_dom"/>
</dbReference>
<keyword evidence="3" id="KW-1185">Reference proteome</keyword>
<name>A0A3B6U8X8_WHEAT</name>
<dbReference type="Gramene" id="TraesCSU03G0395500.1">
    <property type="protein sequence ID" value="TraesCSU03G0395500.1.CDS1"/>
    <property type="gene ID" value="TraesCSU03G0395500"/>
</dbReference>
<dbReference type="Gene3D" id="1.20.1280.50">
    <property type="match status" value="1"/>
</dbReference>
<dbReference type="Gramene" id="TraesWEE_scaffold_098026_01G000100.1">
    <property type="protein sequence ID" value="TraesWEE_scaffold_098026_01G000100.1"/>
    <property type="gene ID" value="TraesWEE_scaffold_098026_01G000100"/>
</dbReference>
<dbReference type="PANTHER" id="PTHR47993">
    <property type="entry name" value="OS09G0372900 PROTEIN-RELATED"/>
    <property type="match status" value="1"/>
</dbReference>
<dbReference type="GeneID" id="123177166"/>
<dbReference type="AlphaFoldDB" id="A0A3B6U8X8"/>
<evidence type="ECO:0000313" key="3">
    <source>
        <dbReference type="Proteomes" id="UP000019116"/>
    </source>
</evidence>
<dbReference type="Pfam" id="PF08268">
    <property type="entry name" value="FBA_3"/>
    <property type="match status" value="1"/>
</dbReference>
<dbReference type="STRING" id="4565.A0A3B6U8X8"/>
<reference evidence="2" key="2">
    <citation type="submission" date="2018-10" db="UniProtKB">
        <authorList>
            <consortium name="EnsemblPlants"/>
        </authorList>
    </citation>
    <scope>IDENTIFICATION</scope>
</reference>
<accession>A0A3B6U8X8</accession>
<dbReference type="EnsemblPlants" id="TraesCSU02G229900.1">
    <property type="protein sequence ID" value="TraesCSU02G229900.1.cds1"/>
    <property type="gene ID" value="TraesCSU02G229900"/>
</dbReference>
<dbReference type="PANTHER" id="PTHR47993:SF200">
    <property type="entry name" value="GENOME ASSEMBLY, CHROMOSOME: II"/>
    <property type="match status" value="1"/>
</dbReference>
<dbReference type="Gramene" id="TraesCSU02G229900.1">
    <property type="protein sequence ID" value="TraesCSU02G229900.1.cds1"/>
    <property type="gene ID" value="TraesCSU02G229900"/>
</dbReference>
<evidence type="ECO:0000313" key="2">
    <source>
        <dbReference type="EnsemblPlants" id="TraesCSU02G229900.1.cds1"/>
    </source>
</evidence>
<dbReference type="OMA" id="CNRTHRD"/>
<dbReference type="OrthoDB" id="637689at2759"/>
<dbReference type="RefSeq" id="XP_044446999.1">
    <property type="nucleotide sequence ID" value="XM_044591064.1"/>
</dbReference>
<dbReference type="Pfam" id="PF12937">
    <property type="entry name" value="F-box-like"/>
    <property type="match status" value="1"/>
</dbReference>
<feature type="domain" description="F-box" evidence="1">
    <location>
        <begin position="18"/>
        <end position="59"/>
    </location>
</feature>
<organism evidence="2">
    <name type="scientific">Triticum aestivum</name>
    <name type="common">Wheat</name>
    <dbReference type="NCBI Taxonomy" id="4565"/>
    <lineage>
        <taxon>Eukaryota</taxon>
        <taxon>Viridiplantae</taxon>
        <taxon>Streptophyta</taxon>
        <taxon>Embryophyta</taxon>
        <taxon>Tracheophyta</taxon>
        <taxon>Spermatophyta</taxon>
        <taxon>Magnoliopsida</taxon>
        <taxon>Liliopsida</taxon>
        <taxon>Poales</taxon>
        <taxon>Poaceae</taxon>
        <taxon>BOP clade</taxon>
        <taxon>Pooideae</taxon>
        <taxon>Triticodae</taxon>
        <taxon>Triticeae</taxon>
        <taxon>Triticinae</taxon>
        <taxon>Triticum</taxon>
    </lineage>
</organism>
<sequence length="377" mass="42064">MADTARARARAPSPHRSLPEEITIWEILVRLPPKSLLRCRAVCPAWRRATSTRDFLLAHHARQPTLPLLDDLSSIGYGGHSLDTIPIPFPLEHQAATGRLQSVVRFDDAYLRLFASCDGLLLLSMANGYLVLCNPATRQFARLPLRSGFIPLGMYPHSPTGTGEYRLLLYLSSSKLVPDAQAGYYILSVGSGQLPRHIGCRDVERLINTFGSVIFHGSLHWHRHNVIMVFDTTTELFREMSAPVAPGPANLFEMDGMLAASIFTDPTTSIDIWIAQDYANEVWAFKYRVNLPVAELTAQFGKINKRCCVVFASWDGHVLVLAKFGDWLLQVDMDGKLVASFHHRGVGPTQNRLKQSLVQHTFFPTLEGYVVNASPFI</sequence>
<dbReference type="InterPro" id="IPR050233">
    <property type="entry name" value="A_thaliana_F-box"/>
</dbReference>
<dbReference type="SMART" id="SM00256">
    <property type="entry name" value="FBOX"/>
    <property type="match status" value="1"/>
</dbReference>
<dbReference type="Gramene" id="TraesNORUn03G04590400.1">
    <property type="protein sequence ID" value="TraesNORUn03G04590400.1.CDS1"/>
    <property type="gene ID" value="TraesNORUn03G04590400"/>
</dbReference>
<proteinExistence type="predicted"/>
<dbReference type="InterPro" id="IPR013187">
    <property type="entry name" value="F-box-assoc_dom_typ3"/>
</dbReference>
<dbReference type="InterPro" id="IPR036047">
    <property type="entry name" value="F-box-like_dom_sf"/>
</dbReference>
<dbReference type="Gramene" id="TraesROB_scaffold_057389_01G000100.1">
    <property type="protein sequence ID" value="TraesROB_scaffold_057389_01G000100.1"/>
    <property type="gene ID" value="TraesROB_scaffold_057389_01G000100"/>
</dbReference>
<dbReference type="CDD" id="cd22157">
    <property type="entry name" value="F-box_AtFBW1-like"/>
    <property type="match status" value="1"/>
</dbReference>
<dbReference type="NCBIfam" id="TIGR01640">
    <property type="entry name" value="F_box_assoc_1"/>
    <property type="match status" value="1"/>
</dbReference>
<gene>
    <name evidence="2" type="primary">LOC123177166</name>
</gene>